<sequence length="111" mass="12527">MIAGALFYIRKPARAAKAERTSDVGKQILFRYVIYGLIALSLLGSSGYWYWNWQDGNEIVDVTIVSPSIASSEVYQVRKRDITNNMLTTVDGISIRLSNQERVIIAKSKKQ</sequence>
<proteinExistence type="predicted"/>
<feature type="transmembrane region" description="Helical" evidence="1">
    <location>
        <begin position="29"/>
        <end position="51"/>
    </location>
</feature>
<gene>
    <name evidence="2" type="ORF">EKG38_23705</name>
</gene>
<dbReference type="Proteomes" id="UP000267448">
    <property type="component" value="Unassembled WGS sequence"/>
</dbReference>
<evidence type="ECO:0008006" key="4">
    <source>
        <dbReference type="Google" id="ProtNLM"/>
    </source>
</evidence>
<reference evidence="2 3" key="1">
    <citation type="submission" date="2018-12" db="EMBL/GenBank/DDBJ databases">
        <authorList>
            <person name="Yu L."/>
        </authorList>
    </citation>
    <scope>NUCLEOTIDE SEQUENCE [LARGE SCALE GENOMIC DNA]</scope>
    <source>
        <strain evidence="2 3">HAW-EB2</strain>
    </source>
</reference>
<comment type="caution">
    <text evidence="2">The sequence shown here is derived from an EMBL/GenBank/DDBJ whole genome shotgun (WGS) entry which is preliminary data.</text>
</comment>
<evidence type="ECO:0000313" key="2">
    <source>
        <dbReference type="EMBL" id="RTR36505.1"/>
    </source>
</evidence>
<keyword evidence="3" id="KW-1185">Reference proteome</keyword>
<dbReference type="AlphaFoldDB" id="A0A3S0K6A2"/>
<keyword evidence="1" id="KW-1133">Transmembrane helix</keyword>
<keyword evidence="1" id="KW-0812">Transmembrane</keyword>
<dbReference type="OrthoDB" id="6266342at2"/>
<protein>
    <recommendedName>
        <fullName evidence="4">Antitermination protein NusG</fullName>
    </recommendedName>
</protein>
<organism evidence="2 3">
    <name type="scientific">Shewanella canadensis</name>
    <dbReference type="NCBI Taxonomy" id="271096"/>
    <lineage>
        <taxon>Bacteria</taxon>
        <taxon>Pseudomonadati</taxon>
        <taxon>Pseudomonadota</taxon>
        <taxon>Gammaproteobacteria</taxon>
        <taxon>Alteromonadales</taxon>
        <taxon>Shewanellaceae</taxon>
        <taxon>Shewanella</taxon>
    </lineage>
</organism>
<name>A0A3S0K6A2_9GAMM</name>
<evidence type="ECO:0000313" key="3">
    <source>
        <dbReference type="Proteomes" id="UP000267448"/>
    </source>
</evidence>
<evidence type="ECO:0000256" key="1">
    <source>
        <dbReference type="SAM" id="Phobius"/>
    </source>
</evidence>
<keyword evidence="1" id="KW-0472">Membrane</keyword>
<accession>A0A3S0K6A2</accession>
<dbReference type="EMBL" id="RXNU01000024">
    <property type="protein sequence ID" value="RTR36505.1"/>
    <property type="molecule type" value="Genomic_DNA"/>
</dbReference>